<reference evidence="1 2" key="1">
    <citation type="submission" date="2018-03" db="EMBL/GenBank/DDBJ databases">
        <authorList>
            <person name="Stanton A.-C.J."/>
            <person name="Sivanathan V."/>
            <person name="Eleri A."/>
            <person name="Garlena R.A."/>
            <person name="Russell D.A."/>
            <person name="Pope W.H."/>
            <person name="Jacobs-Sera D."/>
            <person name="Hatfull G.F."/>
        </authorList>
    </citation>
    <scope>NUCLEOTIDE SEQUENCE [LARGE SCALE GENOMIC DNA]</scope>
</reference>
<name>A0A2R4A058_9CAUD</name>
<dbReference type="EMBL" id="MH045561">
    <property type="protein sequence ID" value="AVR56393.1"/>
    <property type="molecule type" value="Genomic_DNA"/>
</dbReference>
<accession>A0A2R4A058</accession>
<evidence type="ECO:0000313" key="1">
    <source>
        <dbReference type="EMBL" id="AVR56393.1"/>
    </source>
</evidence>
<dbReference type="KEGG" id="vg:62648527"/>
<sequence>MSDTTTTDAEPFELDANSTWIEAVELFQKEGAEWLTAADAPQLMALRSIARQLDGGTFQAALISQFTLIHRALLNRRPGEPAQTADAAGAARQAAMGPSLFEQLGGVWTADA</sequence>
<protein>
    <submittedName>
        <fullName evidence="1">Uncharacterized protein</fullName>
    </submittedName>
</protein>
<organism evidence="1 2">
    <name type="scientific">Microbacterium phage PaoPu</name>
    <dbReference type="NCBI Taxonomy" id="2126933"/>
    <lineage>
        <taxon>Viruses</taxon>
        <taxon>Duplodnaviria</taxon>
        <taxon>Heunggongvirae</taxon>
        <taxon>Uroviricota</taxon>
        <taxon>Caudoviricetes</taxon>
        <taxon>Orlajensenviridae</taxon>
        <taxon>Pelczarvirinae</taxon>
        <taxon>Paopuvirus</taxon>
        <taxon>Paopuvirus paopu</taxon>
    </lineage>
</organism>
<evidence type="ECO:0000313" key="2">
    <source>
        <dbReference type="Proteomes" id="UP000244787"/>
    </source>
</evidence>
<dbReference type="GeneID" id="62648527"/>
<gene>
    <name evidence="1" type="primary">1</name>
    <name evidence="1" type="ORF">SEA_PAOPU_1</name>
</gene>
<keyword evidence="2" id="KW-1185">Reference proteome</keyword>
<proteinExistence type="predicted"/>
<dbReference type="RefSeq" id="YP_009996586.1">
    <property type="nucleotide sequence ID" value="NC_052932.1"/>
</dbReference>
<dbReference type="Proteomes" id="UP000244787">
    <property type="component" value="Segment"/>
</dbReference>